<reference evidence="1" key="1">
    <citation type="journal article" date="2015" name="Nature">
        <title>Complex archaea that bridge the gap between prokaryotes and eukaryotes.</title>
        <authorList>
            <person name="Spang A."/>
            <person name="Saw J.H."/>
            <person name="Jorgensen S.L."/>
            <person name="Zaremba-Niedzwiedzka K."/>
            <person name="Martijn J."/>
            <person name="Lind A.E."/>
            <person name="van Eijk R."/>
            <person name="Schleper C."/>
            <person name="Guy L."/>
            <person name="Ettema T.J."/>
        </authorList>
    </citation>
    <scope>NUCLEOTIDE SEQUENCE</scope>
</reference>
<sequence>MTDDKILVAFHVPCGKHERCVIYYQPDRVRN</sequence>
<dbReference type="AlphaFoldDB" id="A0A0F9AJW1"/>
<proteinExistence type="predicted"/>
<gene>
    <name evidence="1" type="ORF">LCGC14_2840060</name>
</gene>
<organism evidence="1">
    <name type="scientific">marine sediment metagenome</name>
    <dbReference type="NCBI Taxonomy" id="412755"/>
    <lineage>
        <taxon>unclassified sequences</taxon>
        <taxon>metagenomes</taxon>
        <taxon>ecological metagenomes</taxon>
    </lineage>
</organism>
<accession>A0A0F9AJW1</accession>
<protein>
    <submittedName>
        <fullName evidence="1">Uncharacterized protein</fullName>
    </submittedName>
</protein>
<evidence type="ECO:0000313" key="1">
    <source>
        <dbReference type="EMBL" id="KKK78784.1"/>
    </source>
</evidence>
<feature type="non-terminal residue" evidence="1">
    <location>
        <position position="31"/>
    </location>
</feature>
<comment type="caution">
    <text evidence="1">The sequence shown here is derived from an EMBL/GenBank/DDBJ whole genome shotgun (WGS) entry which is preliminary data.</text>
</comment>
<name>A0A0F9AJW1_9ZZZZ</name>
<dbReference type="EMBL" id="LAZR01054331">
    <property type="protein sequence ID" value="KKK78784.1"/>
    <property type="molecule type" value="Genomic_DNA"/>
</dbReference>